<dbReference type="AlphaFoldDB" id="A0A1I3M417"/>
<feature type="domain" description="Chemotaxis phosphatase CheX-like" evidence="3">
    <location>
        <begin position="260"/>
        <end position="344"/>
    </location>
</feature>
<accession>A0A1I3M417</accession>
<dbReference type="Pfam" id="PF13690">
    <property type="entry name" value="CheX"/>
    <property type="match status" value="1"/>
</dbReference>
<evidence type="ECO:0000313" key="4">
    <source>
        <dbReference type="EMBL" id="SFI91456.1"/>
    </source>
</evidence>
<dbReference type="PANTHER" id="PTHR43693">
    <property type="entry name" value="PROTEIN PHOSPHATASE CHEZ"/>
    <property type="match status" value="1"/>
</dbReference>
<dbReference type="GO" id="GO:0006935">
    <property type="term" value="P:chemotaxis"/>
    <property type="evidence" value="ECO:0007669"/>
    <property type="project" value="UniProtKB-KW"/>
</dbReference>
<proteinExistence type="predicted"/>
<keyword evidence="2" id="KW-0378">Hydrolase</keyword>
<evidence type="ECO:0000256" key="1">
    <source>
        <dbReference type="ARBA" id="ARBA00022500"/>
    </source>
</evidence>
<evidence type="ECO:0000313" key="5">
    <source>
        <dbReference type="Proteomes" id="UP000182829"/>
    </source>
</evidence>
<dbReference type="SUPFAM" id="SSF103039">
    <property type="entry name" value="CheC-like"/>
    <property type="match status" value="2"/>
</dbReference>
<reference evidence="4 5" key="1">
    <citation type="submission" date="2016-10" db="EMBL/GenBank/DDBJ databases">
        <authorList>
            <person name="de Groot N.N."/>
        </authorList>
    </citation>
    <scope>NUCLEOTIDE SEQUENCE [LARGE SCALE GENOMIC DNA]</scope>
    <source>
        <strain evidence="4 5">SP2</strain>
    </source>
</reference>
<dbReference type="GO" id="GO:0016787">
    <property type="term" value="F:hydrolase activity"/>
    <property type="evidence" value="ECO:0007669"/>
    <property type="project" value="UniProtKB-KW"/>
</dbReference>
<dbReference type="Proteomes" id="UP000182829">
    <property type="component" value="Unassembled WGS sequence"/>
</dbReference>
<dbReference type="InterPro" id="IPR050992">
    <property type="entry name" value="CheZ_family_phosphatases"/>
</dbReference>
<name>A0A1I3M417_9EURY</name>
<dbReference type="PANTHER" id="PTHR43693:SF1">
    <property type="entry name" value="PROTEIN PHOSPHATASE CHEZ"/>
    <property type="match status" value="1"/>
</dbReference>
<sequence length="410" mass="43944">MLRATGAFGGEVMEIDIHSLKTYNELAKEGAESAADALSELAGIETRVEVTDVSLLSAADLQYEFAGREFAGVEVASGEPLSGETVLVFDDEGREMITSNLVPSADEQLTESAILEVGNIMVNGFIGGWADHLDTSVDVSPPEYVEGTGTGVLPELAAGSNEYAFVFRNCVEAVDDSVDFHMLLFPDIDSLERILENRGDGGISREKLEVFTEMTERGATKAADNITTMTGLTTGVEVNRLSFVPIADIPAHVSDERRVGTAVEYSGTPSGYLAILFDPAAARTAVDALLSIESEGEWTDQERSALEELCNVIASGFIDGWANVLETSIRHSPPEFVADMSSSIVSPIIADIARSEEYAFMLDSTICTGDSKTLQCRLFALPQSGELETALDELLVKRAGETDVDPDAVF</sequence>
<evidence type="ECO:0000256" key="2">
    <source>
        <dbReference type="ARBA" id="ARBA00022801"/>
    </source>
</evidence>
<protein>
    <submittedName>
        <fullName evidence="4">Chemotaxis protein CheC</fullName>
    </submittedName>
</protein>
<dbReference type="InterPro" id="IPR028976">
    <property type="entry name" value="CheC-like_sf"/>
</dbReference>
<dbReference type="EMBL" id="FORO01000009">
    <property type="protein sequence ID" value="SFI91456.1"/>
    <property type="molecule type" value="Genomic_DNA"/>
</dbReference>
<organism evidence="4 5">
    <name type="scientific">Natronobacterium gregoryi</name>
    <dbReference type="NCBI Taxonomy" id="44930"/>
    <lineage>
        <taxon>Archaea</taxon>
        <taxon>Methanobacteriati</taxon>
        <taxon>Methanobacteriota</taxon>
        <taxon>Stenosarchaea group</taxon>
        <taxon>Halobacteria</taxon>
        <taxon>Halobacteriales</taxon>
        <taxon>Natrialbaceae</taxon>
        <taxon>Natronobacterium</taxon>
    </lineage>
</organism>
<gene>
    <name evidence="4" type="ORF">SAMN05443661_10964</name>
</gene>
<dbReference type="Gene3D" id="3.40.1550.10">
    <property type="entry name" value="CheC-like"/>
    <property type="match status" value="2"/>
</dbReference>
<dbReference type="InterPro" id="IPR028051">
    <property type="entry name" value="CheX-like_dom"/>
</dbReference>
<evidence type="ECO:0000259" key="3">
    <source>
        <dbReference type="Pfam" id="PF13690"/>
    </source>
</evidence>
<dbReference type="CDD" id="cd17911">
    <property type="entry name" value="CheC_ClassIII"/>
    <property type="match status" value="2"/>
</dbReference>
<keyword evidence="1" id="KW-0145">Chemotaxis</keyword>